<name>Q0WLL7_ARATH</name>
<dbReference type="AlphaFoldDB" id="Q0WLL7"/>
<dbReference type="EMBL" id="AK230181">
    <property type="protein sequence ID" value="BAF01990.1"/>
    <property type="molecule type" value="mRNA"/>
</dbReference>
<proteinExistence type="evidence at transcript level"/>
<sequence length="67" mass="7691">MTVRLGSRLVVVWRRGREGNVESVRSAIAEIFPHQLLFVVMLSIKPRERTRETLTGTEVLLERRTSG</sequence>
<accession>Q0WLL7</accession>
<reference evidence="1" key="1">
    <citation type="submission" date="2006-07" db="EMBL/GenBank/DDBJ databases">
        <title>Large-scale analysis of RIKEN Arabidopsis full-length (RAFL) cDNAs.</title>
        <authorList>
            <person name="Totoki Y."/>
            <person name="Seki M."/>
            <person name="Ishida J."/>
            <person name="Nakajima M."/>
            <person name="Enju A."/>
            <person name="Morosawa T."/>
            <person name="Kamiya A."/>
            <person name="Narusaka M."/>
            <person name="Shin-i T."/>
            <person name="Nakagawa M."/>
            <person name="Sakamoto N."/>
            <person name="Oishi K."/>
            <person name="Kohara Y."/>
            <person name="Kobayashi M."/>
            <person name="Toyoda A."/>
            <person name="Sakaki Y."/>
            <person name="Sakurai T."/>
            <person name="Iida K."/>
            <person name="Akiyama K."/>
            <person name="Satou M."/>
            <person name="Toyoda T."/>
            <person name="Konagaya A."/>
            <person name="Carninci P."/>
            <person name="Kawai J."/>
            <person name="Hayashizaki Y."/>
            <person name="Shinozaki K."/>
        </authorList>
    </citation>
    <scope>NUCLEOTIDE SEQUENCE</scope>
</reference>
<protein>
    <submittedName>
        <fullName evidence="1">Uncharacterized protein</fullName>
    </submittedName>
</protein>
<evidence type="ECO:0000313" key="1">
    <source>
        <dbReference type="EMBL" id="BAF01990.1"/>
    </source>
</evidence>
<organism evidence="1">
    <name type="scientific">Arabidopsis thaliana</name>
    <name type="common">Mouse-ear cress</name>
    <dbReference type="NCBI Taxonomy" id="3702"/>
    <lineage>
        <taxon>Eukaryota</taxon>
        <taxon>Viridiplantae</taxon>
        <taxon>Streptophyta</taxon>
        <taxon>Embryophyta</taxon>
        <taxon>Tracheophyta</taxon>
        <taxon>Spermatophyta</taxon>
        <taxon>Magnoliopsida</taxon>
        <taxon>eudicotyledons</taxon>
        <taxon>Gunneridae</taxon>
        <taxon>Pentapetalae</taxon>
        <taxon>rosids</taxon>
        <taxon>malvids</taxon>
        <taxon>Brassicales</taxon>
        <taxon>Brassicaceae</taxon>
        <taxon>Camelineae</taxon>
        <taxon>Arabidopsis</taxon>
    </lineage>
</organism>